<evidence type="ECO:0000256" key="10">
    <source>
        <dbReference type="ARBA" id="ARBA00023204"/>
    </source>
</evidence>
<feature type="active site" description="For autocatalytic cleavage activity" evidence="12">
    <location>
        <position position="134"/>
    </location>
</feature>
<dbReference type="EMBL" id="JAEVLS010000006">
    <property type="protein sequence ID" value="MBM0107981.1"/>
    <property type="molecule type" value="Genomic_DNA"/>
</dbReference>
<dbReference type="PRINTS" id="PR00726">
    <property type="entry name" value="LEXASERPTASE"/>
</dbReference>
<evidence type="ECO:0000256" key="7">
    <source>
        <dbReference type="ARBA" id="ARBA00023015"/>
    </source>
</evidence>
<keyword evidence="5 12" id="KW-0378">Hydrolase</keyword>
<evidence type="ECO:0000256" key="9">
    <source>
        <dbReference type="ARBA" id="ARBA00023163"/>
    </source>
</evidence>
<evidence type="ECO:0000259" key="14">
    <source>
        <dbReference type="Pfam" id="PF00717"/>
    </source>
</evidence>
<keyword evidence="7 12" id="KW-0805">Transcription regulation</keyword>
<keyword evidence="9 12" id="KW-0804">Transcription</keyword>
<evidence type="ECO:0000256" key="2">
    <source>
        <dbReference type="ARBA" id="ARBA00022491"/>
    </source>
</evidence>
<name>A0ABS1X421_9GAMM</name>
<dbReference type="SUPFAM" id="SSF51306">
    <property type="entry name" value="LexA/Signal peptidase"/>
    <property type="match status" value="1"/>
</dbReference>
<dbReference type="InterPro" id="IPR036388">
    <property type="entry name" value="WH-like_DNA-bd_sf"/>
</dbReference>
<comment type="function">
    <text evidence="12">Represses a number of genes involved in the response to DNA damage (SOS response), including recA and lexA. In the presence of single-stranded DNA, RecA interacts with LexA causing an autocatalytic cleavage which disrupts the DNA-binding part of LexA, leading to derepression of the SOS regulon and eventually DNA repair.</text>
</comment>
<feature type="active site" description="For autocatalytic cleavage activity" evidence="12">
    <location>
        <position position="173"/>
    </location>
</feature>
<keyword evidence="17" id="KW-1185">Reference proteome</keyword>
<evidence type="ECO:0000256" key="4">
    <source>
        <dbReference type="ARBA" id="ARBA00022763"/>
    </source>
</evidence>
<keyword evidence="2 12" id="KW-0678">Repressor</keyword>
<dbReference type="GO" id="GO:0004252">
    <property type="term" value="F:serine-type endopeptidase activity"/>
    <property type="evidence" value="ECO:0007669"/>
    <property type="project" value="UniProtKB-EC"/>
</dbReference>
<evidence type="ECO:0000256" key="13">
    <source>
        <dbReference type="RuleBase" id="RU003991"/>
    </source>
</evidence>
<feature type="domain" description="LexA repressor DNA-binding" evidence="15">
    <location>
        <begin position="1"/>
        <end position="65"/>
    </location>
</feature>
<dbReference type="InterPro" id="IPR015927">
    <property type="entry name" value="Peptidase_S24_S26A/B/C"/>
</dbReference>
<dbReference type="Gene3D" id="2.10.109.10">
    <property type="entry name" value="Umud Fragment, subunit A"/>
    <property type="match status" value="1"/>
</dbReference>
<evidence type="ECO:0000256" key="8">
    <source>
        <dbReference type="ARBA" id="ARBA00023125"/>
    </source>
</evidence>
<evidence type="ECO:0000256" key="3">
    <source>
        <dbReference type="ARBA" id="ARBA00022705"/>
    </source>
</evidence>
<keyword evidence="4 12" id="KW-0227">DNA damage</keyword>
<dbReference type="PANTHER" id="PTHR33516:SF2">
    <property type="entry name" value="LEXA REPRESSOR-RELATED"/>
    <property type="match status" value="1"/>
</dbReference>
<comment type="caution">
    <text evidence="16">The sequence shown here is derived from an EMBL/GenBank/DDBJ whole genome shotgun (WGS) entry which is preliminary data.</text>
</comment>
<feature type="site" description="Cleavage; by autolysis" evidence="12">
    <location>
        <begin position="99"/>
        <end position="100"/>
    </location>
</feature>
<dbReference type="InterPro" id="IPR050077">
    <property type="entry name" value="LexA_repressor"/>
</dbReference>
<feature type="DNA-binding region" description="H-T-H motif" evidence="12">
    <location>
        <begin position="28"/>
        <end position="48"/>
    </location>
</feature>
<dbReference type="NCBIfam" id="TIGR00498">
    <property type="entry name" value="lexA"/>
    <property type="match status" value="1"/>
</dbReference>
<dbReference type="InterPro" id="IPR006199">
    <property type="entry name" value="LexA_DNA-bd_dom"/>
</dbReference>
<evidence type="ECO:0000256" key="1">
    <source>
        <dbReference type="ARBA" id="ARBA00007484"/>
    </source>
</evidence>
<keyword evidence="11 12" id="KW-0742">SOS response</keyword>
<accession>A0ABS1X421</accession>
<protein>
    <recommendedName>
        <fullName evidence="12">LexA repressor</fullName>
        <ecNumber evidence="12">3.4.21.88</ecNumber>
    </recommendedName>
</protein>
<dbReference type="Pfam" id="PF01726">
    <property type="entry name" value="LexA_DNA_bind"/>
    <property type="match status" value="1"/>
</dbReference>
<comment type="catalytic activity">
    <reaction evidence="12">
        <text>Hydrolysis of Ala-|-Gly bond in repressor LexA.</text>
        <dbReference type="EC" id="3.4.21.88"/>
    </reaction>
</comment>
<dbReference type="InterPro" id="IPR006197">
    <property type="entry name" value="Peptidase_S24_LexA"/>
</dbReference>
<dbReference type="InterPro" id="IPR036286">
    <property type="entry name" value="LexA/Signal_pep-like_sf"/>
</dbReference>
<dbReference type="InterPro" id="IPR039418">
    <property type="entry name" value="LexA-like"/>
</dbReference>
<dbReference type="HAMAP" id="MF_00015">
    <property type="entry name" value="LexA"/>
    <property type="match status" value="1"/>
</dbReference>
<reference evidence="16 17" key="1">
    <citation type="journal article" date="2021" name="Int. J. Syst. Evol. Microbiol.">
        <title>Steroidobacter gossypii sp. nov., isolated from soil of cotton cropping field.</title>
        <authorList>
            <person name="Huang R."/>
            <person name="Yang S."/>
            <person name="Zhen C."/>
            <person name="Liu W."/>
        </authorList>
    </citation>
    <scope>NUCLEOTIDE SEQUENCE [LARGE SCALE GENOMIC DNA]</scope>
    <source>
        <strain evidence="16 17">S1-65</strain>
    </source>
</reference>
<keyword evidence="3 12" id="KW-0235">DNA replication</keyword>
<evidence type="ECO:0000256" key="11">
    <source>
        <dbReference type="ARBA" id="ARBA00023236"/>
    </source>
</evidence>
<dbReference type="RefSeq" id="WP_203170088.1">
    <property type="nucleotide sequence ID" value="NZ_JAEVLS010000006.1"/>
</dbReference>
<dbReference type="SUPFAM" id="SSF46785">
    <property type="entry name" value="Winged helix' DNA-binding domain"/>
    <property type="match status" value="1"/>
</dbReference>
<keyword evidence="10 12" id="KW-0234">DNA repair</keyword>
<organism evidence="16 17">
    <name type="scientific">Steroidobacter gossypii</name>
    <dbReference type="NCBI Taxonomy" id="2805490"/>
    <lineage>
        <taxon>Bacteria</taxon>
        <taxon>Pseudomonadati</taxon>
        <taxon>Pseudomonadota</taxon>
        <taxon>Gammaproteobacteria</taxon>
        <taxon>Steroidobacterales</taxon>
        <taxon>Steroidobacteraceae</taxon>
        <taxon>Steroidobacter</taxon>
    </lineage>
</organism>
<dbReference type="EC" id="3.4.21.88" evidence="12"/>
<dbReference type="Proteomes" id="UP000661077">
    <property type="component" value="Unassembled WGS sequence"/>
</dbReference>
<evidence type="ECO:0000313" key="16">
    <source>
        <dbReference type="EMBL" id="MBM0107981.1"/>
    </source>
</evidence>
<dbReference type="Gene3D" id="1.10.10.10">
    <property type="entry name" value="Winged helix-like DNA-binding domain superfamily/Winged helix DNA-binding domain"/>
    <property type="match status" value="1"/>
</dbReference>
<dbReference type="PANTHER" id="PTHR33516">
    <property type="entry name" value="LEXA REPRESSOR"/>
    <property type="match status" value="1"/>
</dbReference>
<sequence length="221" mass="24562">MPDLTRKQLEVLAFIRRFMERDGLPPTRGEIAEGLGLRNRQGIDQHLRALASKGALELVPGISRGIRLREDFAPIAESNRERAKSNSEAGLPLLGRIAAGEPILAASHIEEHVVVAASLFKPHADFLLRVRGDSMKDADILDRDLLAVHRTSQVSNGQIVVARLVDQDEATVKFYRRQGHRVRLEPANAAYRPIEIDLREQELSIEGLAVGVIRTALPRVR</sequence>
<evidence type="ECO:0000313" key="17">
    <source>
        <dbReference type="Proteomes" id="UP000661077"/>
    </source>
</evidence>
<keyword evidence="6 12" id="KW-0068">Autocatalytic cleavage</keyword>
<evidence type="ECO:0000256" key="12">
    <source>
        <dbReference type="HAMAP-Rule" id="MF_00015"/>
    </source>
</evidence>
<evidence type="ECO:0000256" key="5">
    <source>
        <dbReference type="ARBA" id="ARBA00022801"/>
    </source>
</evidence>
<dbReference type="Pfam" id="PF00717">
    <property type="entry name" value="Peptidase_S24"/>
    <property type="match status" value="1"/>
</dbReference>
<comment type="subunit">
    <text evidence="12">Homodimer.</text>
</comment>
<dbReference type="InterPro" id="IPR006200">
    <property type="entry name" value="LexA"/>
</dbReference>
<evidence type="ECO:0000256" key="6">
    <source>
        <dbReference type="ARBA" id="ARBA00022813"/>
    </source>
</evidence>
<comment type="similarity">
    <text evidence="1 12 13">Belongs to the peptidase S24 family.</text>
</comment>
<dbReference type="InterPro" id="IPR036390">
    <property type="entry name" value="WH_DNA-bd_sf"/>
</dbReference>
<dbReference type="CDD" id="cd06529">
    <property type="entry name" value="S24_LexA-like"/>
    <property type="match status" value="1"/>
</dbReference>
<feature type="domain" description="Peptidase S24/S26A/S26B/S26C" evidence="14">
    <location>
        <begin position="92"/>
        <end position="209"/>
    </location>
</feature>
<evidence type="ECO:0000259" key="15">
    <source>
        <dbReference type="Pfam" id="PF01726"/>
    </source>
</evidence>
<keyword evidence="8 12" id="KW-0238">DNA-binding</keyword>
<gene>
    <name evidence="12 16" type="primary">lexA</name>
    <name evidence="16" type="ORF">JM946_24895</name>
</gene>
<proteinExistence type="inferred from homology"/>